<gene>
    <name evidence="1" type="ORF">SAE02_18120</name>
</gene>
<sequence>MLYYVVDGSTHWPYNSSSLQVTPTNVSCTMSDNAGLNAVASGATRPGQVVAGNTTYAVTLPGSFSGMTVTFRL</sequence>
<dbReference type="EMBL" id="BJYZ01000007">
    <property type="protein sequence ID" value="GEO37664.1"/>
    <property type="molecule type" value="Genomic_DNA"/>
</dbReference>
<organism evidence="1 2">
    <name type="scientific">Skermanella aerolata</name>
    <dbReference type="NCBI Taxonomy" id="393310"/>
    <lineage>
        <taxon>Bacteria</taxon>
        <taxon>Pseudomonadati</taxon>
        <taxon>Pseudomonadota</taxon>
        <taxon>Alphaproteobacteria</taxon>
        <taxon>Rhodospirillales</taxon>
        <taxon>Azospirillaceae</taxon>
        <taxon>Skermanella</taxon>
    </lineage>
</organism>
<name>A0A512DMG0_9PROT</name>
<keyword evidence="2" id="KW-1185">Reference proteome</keyword>
<evidence type="ECO:0000313" key="2">
    <source>
        <dbReference type="Proteomes" id="UP000321523"/>
    </source>
</evidence>
<comment type="caution">
    <text evidence="1">The sequence shown here is derived from an EMBL/GenBank/DDBJ whole genome shotgun (WGS) entry which is preliminary data.</text>
</comment>
<dbReference type="AlphaFoldDB" id="A0A512DMG0"/>
<proteinExistence type="predicted"/>
<dbReference type="Proteomes" id="UP000321523">
    <property type="component" value="Unassembled WGS sequence"/>
</dbReference>
<reference evidence="1 2" key="1">
    <citation type="submission" date="2019-07" db="EMBL/GenBank/DDBJ databases">
        <title>Whole genome shotgun sequence of Skermanella aerolata NBRC 106429.</title>
        <authorList>
            <person name="Hosoyama A."/>
            <person name="Uohara A."/>
            <person name="Ohji S."/>
            <person name="Ichikawa N."/>
        </authorList>
    </citation>
    <scope>NUCLEOTIDE SEQUENCE [LARGE SCALE GENOMIC DNA]</scope>
    <source>
        <strain evidence="1 2">NBRC 106429</strain>
    </source>
</reference>
<evidence type="ECO:0000313" key="1">
    <source>
        <dbReference type="EMBL" id="GEO37664.1"/>
    </source>
</evidence>
<accession>A0A512DMG0</accession>
<protein>
    <submittedName>
        <fullName evidence="1">Uncharacterized protein</fullName>
    </submittedName>
</protein>
<dbReference type="RefSeq" id="WP_044426545.1">
    <property type="nucleotide sequence ID" value="NZ_BJYZ01000007.1"/>
</dbReference>